<protein>
    <submittedName>
        <fullName evidence="5">DUF3575 domain-containing protein</fullName>
    </submittedName>
</protein>
<dbReference type="InterPro" id="IPR011250">
    <property type="entry name" value="OMP/PagP_B-barrel"/>
</dbReference>
<keyword evidence="2" id="KW-0626">Porin</keyword>
<name>A0ABW7IVA0_9VIBR</name>
<proteinExistence type="inferred from homology"/>
<evidence type="ECO:0000313" key="6">
    <source>
        <dbReference type="Proteomes" id="UP001607151"/>
    </source>
</evidence>
<accession>A0ABW7IVA0</accession>
<reference evidence="5 6" key="1">
    <citation type="submission" date="2024-10" db="EMBL/GenBank/DDBJ databases">
        <authorList>
            <person name="Yibar A."/>
            <person name="Saticioglu I.B."/>
            <person name="Duman M."/>
            <person name="Ajmi N."/>
            <person name="Gurler F."/>
            <person name="Ay H."/>
            <person name="Onuk E."/>
            <person name="Guler S."/>
            <person name="Romalde J.L."/>
        </authorList>
    </citation>
    <scope>NUCLEOTIDE SEQUENCE [LARGE SCALE GENOMIC DNA]</scope>
    <source>
        <strain evidence="5 6">14-MA-B</strain>
    </source>
</reference>
<evidence type="ECO:0000313" key="5">
    <source>
        <dbReference type="EMBL" id="MFH0265587.1"/>
    </source>
</evidence>
<dbReference type="SUPFAM" id="SSF56925">
    <property type="entry name" value="OMPA-like"/>
    <property type="match status" value="1"/>
</dbReference>
<dbReference type="Gene3D" id="2.40.160.20">
    <property type="match status" value="1"/>
</dbReference>
<gene>
    <name evidence="5" type="ORF">ACGRQ9_08810</name>
</gene>
<keyword evidence="2" id="KW-0813">Transport</keyword>
<organism evidence="5 6">
    <name type="scientific">Vibrio rumoiensis</name>
    <dbReference type="NCBI Taxonomy" id="76258"/>
    <lineage>
        <taxon>Bacteria</taxon>
        <taxon>Pseudomonadati</taxon>
        <taxon>Pseudomonadota</taxon>
        <taxon>Gammaproteobacteria</taxon>
        <taxon>Vibrionales</taxon>
        <taxon>Vibrionaceae</taxon>
        <taxon>Vibrio</taxon>
    </lineage>
</organism>
<feature type="chain" id="PRO_5045577372" evidence="3">
    <location>
        <begin position="22"/>
        <end position="202"/>
    </location>
</feature>
<dbReference type="EMBL" id="JBIHSN010000002">
    <property type="protein sequence ID" value="MFH0265587.1"/>
    <property type="molecule type" value="Genomic_DNA"/>
</dbReference>
<comment type="similarity">
    <text evidence="1">Belongs to the outer membrane OOP (TC 1.B.6) superfamily. OmpA family.</text>
</comment>
<dbReference type="RefSeq" id="WP_089137394.1">
    <property type="nucleotide sequence ID" value="NZ_AP018685.1"/>
</dbReference>
<evidence type="ECO:0000259" key="4">
    <source>
        <dbReference type="Pfam" id="PF01389"/>
    </source>
</evidence>
<feature type="signal peptide" evidence="3">
    <location>
        <begin position="1"/>
        <end position="21"/>
    </location>
</feature>
<keyword evidence="3" id="KW-0732">Signal</keyword>
<sequence length="202" mass="22584">MNKHKVYLCSFLTLLAWPCFAASEDKSVGLRLSYNYAQSGCQSNNLSCDEESLGGSTYFRHDIFQPYFYQISFDYFGQYNATYPALSDPSQKAKYSGHVFGLGLSTGRVFSFTERQSIVAQLGILPWYVDVKGHELEGDVDNDNKGVSPFASLAYQHTITKHTYLEAGYQYTYGVGADSTGGTNLHQAFFGLGYRFGNHNLK</sequence>
<comment type="caution">
    <text evidence="5">The sequence shown here is derived from an EMBL/GenBank/DDBJ whole genome shotgun (WGS) entry which is preliminary data.</text>
</comment>
<dbReference type="Proteomes" id="UP001607151">
    <property type="component" value="Unassembled WGS sequence"/>
</dbReference>
<evidence type="ECO:0000256" key="1">
    <source>
        <dbReference type="ARBA" id="ARBA00005710"/>
    </source>
</evidence>
<evidence type="ECO:0000256" key="3">
    <source>
        <dbReference type="SAM" id="SignalP"/>
    </source>
</evidence>
<evidence type="ECO:0000256" key="2">
    <source>
        <dbReference type="ARBA" id="ARBA00023114"/>
    </source>
</evidence>
<keyword evidence="2" id="KW-0812">Transmembrane</keyword>
<keyword evidence="2" id="KW-0406">Ion transport</keyword>
<dbReference type="Pfam" id="PF01389">
    <property type="entry name" value="OmpA_membrane"/>
    <property type="match status" value="1"/>
</dbReference>
<keyword evidence="6" id="KW-1185">Reference proteome</keyword>
<feature type="domain" description="Outer membrane protein OmpA-like transmembrane" evidence="4">
    <location>
        <begin position="29"/>
        <end position="199"/>
    </location>
</feature>
<dbReference type="InterPro" id="IPR000498">
    <property type="entry name" value="OmpA-like_TM_dom"/>
</dbReference>